<sequence length="150" mass="17512">MKNIFTKEVTNEVIGRIEKLTAESQPNWGKMSVAQMLAHCCVTYEMVYTDKHPKPNAFAKFMLKMIVKKIVTSEKPYSKNGRTASQFLITDEKVFESEKQRLIDFINKTQQLGEKEFDGKESHSFGKLTKDEWNNMFYKHLDHHLTQFGV</sequence>
<evidence type="ECO:0000313" key="2">
    <source>
        <dbReference type="Proteomes" id="UP000516764"/>
    </source>
</evidence>
<dbReference type="Proteomes" id="UP000516764">
    <property type="component" value="Chromosome"/>
</dbReference>
<protein>
    <submittedName>
        <fullName evidence="1">DUF1569 domain-containing protein</fullName>
    </submittedName>
</protein>
<reference evidence="1 2" key="1">
    <citation type="journal article" date="2016" name="Int. J. Syst. Evol. Microbiol.">
        <title>Polaribacter haliotis sp. nov., isolated from the gut of abalone Haliotis discus hannai.</title>
        <authorList>
            <person name="Kim Y.O."/>
            <person name="Park I.S."/>
            <person name="Park S."/>
            <person name="Nam B.H."/>
            <person name="Park J.M."/>
            <person name="Kim D.G."/>
            <person name="Yoon J.H."/>
        </authorList>
    </citation>
    <scope>NUCLEOTIDE SEQUENCE [LARGE SCALE GENOMIC DNA]</scope>
    <source>
        <strain evidence="1 2">KCTC 52418</strain>
    </source>
</reference>
<name>A0A7L8AHX0_9FLAO</name>
<evidence type="ECO:0000313" key="1">
    <source>
        <dbReference type="EMBL" id="QOD61601.1"/>
    </source>
</evidence>
<gene>
    <name evidence="1" type="ORF">H9I45_03890</name>
</gene>
<dbReference type="EMBL" id="CP061813">
    <property type="protein sequence ID" value="QOD61601.1"/>
    <property type="molecule type" value="Genomic_DNA"/>
</dbReference>
<dbReference type="OrthoDB" id="2599194at2"/>
<dbReference type="KEGG" id="phal:H9I45_03890"/>
<dbReference type="AlphaFoldDB" id="A0A7L8AHX0"/>
<dbReference type="InterPro" id="IPR011463">
    <property type="entry name" value="DUF1569"/>
</dbReference>
<dbReference type="Pfam" id="PF07606">
    <property type="entry name" value="DUF1569"/>
    <property type="match status" value="1"/>
</dbReference>
<proteinExistence type="predicted"/>
<dbReference type="Gene3D" id="1.20.120.450">
    <property type="entry name" value="dinb family like domain"/>
    <property type="match status" value="1"/>
</dbReference>
<dbReference type="InterPro" id="IPR034660">
    <property type="entry name" value="DinB/YfiT-like"/>
</dbReference>
<organism evidence="1 2">
    <name type="scientific">Polaribacter haliotis</name>
    <dbReference type="NCBI Taxonomy" id="1888915"/>
    <lineage>
        <taxon>Bacteria</taxon>
        <taxon>Pseudomonadati</taxon>
        <taxon>Bacteroidota</taxon>
        <taxon>Flavobacteriia</taxon>
        <taxon>Flavobacteriales</taxon>
        <taxon>Flavobacteriaceae</taxon>
    </lineage>
</organism>
<accession>A0A7L8AHX0</accession>
<dbReference type="SUPFAM" id="SSF109854">
    <property type="entry name" value="DinB/YfiT-like putative metalloenzymes"/>
    <property type="match status" value="1"/>
</dbReference>
<keyword evidence="2" id="KW-1185">Reference proteome</keyword>
<dbReference type="RefSeq" id="WP_088355127.1">
    <property type="nucleotide sequence ID" value="NZ_CP061813.1"/>
</dbReference>